<gene>
    <name evidence="2" type="ORF">PENTCL1PPCAC_7032</name>
</gene>
<proteinExistence type="predicted"/>
<evidence type="ECO:0000313" key="3">
    <source>
        <dbReference type="Proteomes" id="UP001432027"/>
    </source>
</evidence>
<accession>A0AAV5SQT6</accession>
<feature type="signal peptide" evidence="1">
    <location>
        <begin position="1"/>
        <end position="18"/>
    </location>
</feature>
<evidence type="ECO:0000256" key="1">
    <source>
        <dbReference type="SAM" id="SignalP"/>
    </source>
</evidence>
<name>A0AAV5SQT6_9BILA</name>
<feature type="non-terminal residue" evidence="2">
    <location>
        <position position="1"/>
    </location>
</feature>
<organism evidence="2 3">
    <name type="scientific">Pristionchus entomophagus</name>
    <dbReference type="NCBI Taxonomy" id="358040"/>
    <lineage>
        <taxon>Eukaryota</taxon>
        <taxon>Metazoa</taxon>
        <taxon>Ecdysozoa</taxon>
        <taxon>Nematoda</taxon>
        <taxon>Chromadorea</taxon>
        <taxon>Rhabditida</taxon>
        <taxon>Rhabditina</taxon>
        <taxon>Diplogasteromorpha</taxon>
        <taxon>Diplogasteroidea</taxon>
        <taxon>Neodiplogasteridae</taxon>
        <taxon>Pristionchus</taxon>
    </lineage>
</organism>
<comment type="caution">
    <text evidence="2">The sequence shown here is derived from an EMBL/GenBank/DDBJ whole genome shotgun (WGS) entry which is preliminary data.</text>
</comment>
<reference evidence="2" key="1">
    <citation type="submission" date="2023-10" db="EMBL/GenBank/DDBJ databases">
        <title>Genome assembly of Pristionchus species.</title>
        <authorList>
            <person name="Yoshida K."/>
            <person name="Sommer R.J."/>
        </authorList>
    </citation>
    <scope>NUCLEOTIDE SEQUENCE</scope>
    <source>
        <strain evidence="2">RS0144</strain>
    </source>
</reference>
<dbReference type="Proteomes" id="UP001432027">
    <property type="component" value="Unassembled WGS sequence"/>
</dbReference>
<keyword evidence="1" id="KW-0732">Signal</keyword>
<feature type="chain" id="PRO_5043327445" evidence="1">
    <location>
        <begin position="19"/>
        <end position="73"/>
    </location>
</feature>
<sequence length="73" mass="8236">SFFLLIIITSLLVDCVSLGDTLSSLQHGTLRLTSDDRWSLDSSEESNEDEREAYLKQLKNLGRIHHQHGGLPE</sequence>
<protein>
    <submittedName>
        <fullName evidence="2">Uncharacterized protein</fullName>
    </submittedName>
</protein>
<dbReference type="AlphaFoldDB" id="A0AAV5SQT6"/>
<keyword evidence="3" id="KW-1185">Reference proteome</keyword>
<dbReference type="EMBL" id="BTSX01000002">
    <property type="protein sequence ID" value="GMS84857.1"/>
    <property type="molecule type" value="Genomic_DNA"/>
</dbReference>
<evidence type="ECO:0000313" key="2">
    <source>
        <dbReference type="EMBL" id="GMS84857.1"/>
    </source>
</evidence>